<dbReference type="GO" id="GO:0015226">
    <property type="term" value="F:carnitine transmembrane transporter activity"/>
    <property type="evidence" value="ECO:0007669"/>
    <property type="project" value="TreeGrafter"/>
</dbReference>
<gene>
    <name evidence="5" type="ORF">2769</name>
</gene>
<dbReference type="PANTHER" id="PTHR47737">
    <property type="entry name" value="GLYCINE BETAINE/PROLINE BETAINE TRANSPORT SYSTEM PERMEASE PROTEIN PROW"/>
    <property type="match status" value="1"/>
</dbReference>
<sequence length="64" mass="6702">MMALAMVVICSMIGGGGLGEEVLKAVNQINAGKGFEAGWAIVVLAIVIDRISQGIAQRWEISSK</sequence>
<evidence type="ECO:0000256" key="4">
    <source>
        <dbReference type="ARBA" id="ARBA00023136"/>
    </source>
</evidence>
<protein>
    <submittedName>
        <fullName evidence="5">Uncharacterized</fullName>
    </submittedName>
</protein>
<keyword evidence="6" id="KW-1185">Reference proteome</keyword>
<proteinExistence type="predicted"/>
<dbReference type="EMBL" id="CGIH01000053">
    <property type="protein sequence ID" value="CFY11076.1"/>
    <property type="molecule type" value="Genomic_DNA"/>
</dbReference>
<accession>A0A0E4GDJ8</accession>
<dbReference type="GO" id="GO:0031460">
    <property type="term" value="P:glycine betaine transport"/>
    <property type="evidence" value="ECO:0007669"/>
    <property type="project" value="TreeGrafter"/>
</dbReference>
<dbReference type="GO" id="GO:0043190">
    <property type="term" value="C:ATP-binding cassette (ABC) transporter complex"/>
    <property type="evidence" value="ECO:0007669"/>
    <property type="project" value="TreeGrafter"/>
</dbReference>
<dbReference type="GO" id="GO:0015871">
    <property type="term" value="P:choline transport"/>
    <property type="evidence" value="ECO:0007669"/>
    <property type="project" value="TreeGrafter"/>
</dbReference>
<organism evidence="5 6">
    <name type="scientific">Syntrophomonas zehnderi OL-4</name>
    <dbReference type="NCBI Taxonomy" id="690567"/>
    <lineage>
        <taxon>Bacteria</taxon>
        <taxon>Bacillati</taxon>
        <taxon>Bacillota</taxon>
        <taxon>Clostridia</taxon>
        <taxon>Eubacteriales</taxon>
        <taxon>Syntrophomonadaceae</taxon>
        <taxon>Syntrophomonas</taxon>
    </lineage>
</organism>
<evidence type="ECO:0000256" key="3">
    <source>
        <dbReference type="ARBA" id="ARBA00022475"/>
    </source>
</evidence>
<name>A0A0E4GDJ8_9FIRM</name>
<evidence type="ECO:0000256" key="1">
    <source>
        <dbReference type="ARBA" id="ARBA00004236"/>
    </source>
</evidence>
<keyword evidence="3" id="KW-1003">Cell membrane</keyword>
<dbReference type="STRING" id="690567.2769"/>
<evidence type="ECO:0000256" key="2">
    <source>
        <dbReference type="ARBA" id="ARBA00022448"/>
    </source>
</evidence>
<dbReference type="AlphaFoldDB" id="A0A0E4GDJ8"/>
<dbReference type="Proteomes" id="UP000045545">
    <property type="component" value="Unassembled WGS sequence"/>
</dbReference>
<reference evidence="5 6" key="1">
    <citation type="submission" date="2015-03" db="EMBL/GenBank/DDBJ databases">
        <authorList>
            <person name="Murphy D."/>
        </authorList>
    </citation>
    <scope>NUCLEOTIDE SEQUENCE [LARGE SCALE GENOMIC DNA]</scope>
    <source>
        <strain evidence="5 6">OL-4</strain>
    </source>
</reference>
<comment type="subcellular location">
    <subcellularLocation>
        <location evidence="1">Cell membrane</location>
    </subcellularLocation>
</comment>
<keyword evidence="2" id="KW-0813">Transport</keyword>
<evidence type="ECO:0000313" key="5">
    <source>
        <dbReference type="EMBL" id="CFY11076.1"/>
    </source>
</evidence>
<dbReference type="PANTHER" id="PTHR47737:SF1">
    <property type="entry name" value="GLYCINE BETAINE_PROLINE BETAINE TRANSPORT SYSTEM PERMEASE PROTEIN PROW"/>
    <property type="match status" value="1"/>
</dbReference>
<keyword evidence="4" id="KW-0472">Membrane</keyword>
<dbReference type="GO" id="GO:0005275">
    <property type="term" value="F:amine transmembrane transporter activity"/>
    <property type="evidence" value="ECO:0007669"/>
    <property type="project" value="TreeGrafter"/>
</dbReference>
<evidence type="ECO:0000313" key="6">
    <source>
        <dbReference type="Proteomes" id="UP000045545"/>
    </source>
</evidence>